<evidence type="ECO:0000313" key="3">
    <source>
        <dbReference type="EMBL" id="CAB9515018.1"/>
    </source>
</evidence>
<evidence type="ECO:0000256" key="2">
    <source>
        <dbReference type="SAM" id="Phobius"/>
    </source>
</evidence>
<evidence type="ECO:0000313" key="4">
    <source>
        <dbReference type="Proteomes" id="UP001153069"/>
    </source>
</evidence>
<keyword evidence="4" id="KW-1185">Reference proteome</keyword>
<feature type="region of interest" description="Disordered" evidence="1">
    <location>
        <begin position="1"/>
        <end position="34"/>
    </location>
</feature>
<feature type="transmembrane region" description="Helical" evidence="2">
    <location>
        <begin position="165"/>
        <end position="182"/>
    </location>
</feature>
<feature type="compositionally biased region" description="Polar residues" evidence="1">
    <location>
        <begin position="1"/>
        <end position="13"/>
    </location>
</feature>
<evidence type="ECO:0000256" key="1">
    <source>
        <dbReference type="SAM" id="MobiDB-lite"/>
    </source>
</evidence>
<dbReference type="AlphaFoldDB" id="A0A9N8HH81"/>
<keyword evidence="2" id="KW-0812">Transmembrane</keyword>
<comment type="caution">
    <text evidence="3">The sequence shown here is derived from an EMBL/GenBank/DDBJ whole genome shotgun (WGS) entry which is preliminary data.</text>
</comment>
<dbReference type="Proteomes" id="UP001153069">
    <property type="component" value="Unassembled WGS sequence"/>
</dbReference>
<keyword evidence="2" id="KW-1133">Transmembrane helix</keyword>
<name>A0A9N8HH81_9STRA</name>
<proteinExistence type="predicted"/>
<reference evidence="3" key="1">
    <citation type="submission" date="2020-06" db="EMBL/GenBank/DDBJ databases">
        <authorList>
            <consortium name="Plant Systems Biology data submission"/>
        </authorList>
    </citation>
    <scope>NUCLEOTIDE SEQUENCE</scope>
    <source>
        <strain evidence="3">D6</strain>
    </source>
</reference>
<feature type="compositionally biased region" description="Polar residues" evidence="1">
    <location>
        <begin position="21"/>
        <end position="34"/>
    </location>
</feature>
<feature type="region of interest" description="Disordered" evidence="1">
    <location>
        <begin position="46"/>
        <end position="65"/>
    </location>
</feature>
<accession>A0A9N8HH81</accession>
<dbReference type="EMBL" id="CAICTM010000689">
    <property type="protein sequence ID" value="CAB9515018.1"/>
    <property type="molecule type" value="Genomic_DNA"/>
</dbReference>
<protein>
    <submittedName>
        <fullName evidence="3">Uncharacterized protein</fullName>
    </submittedName>
</protein>
<organism evidence="3 4">
    <name type="scientific">Seminavis robusta</name>
    <dbReference type="NCBI Taxonomy" id="568900"/>
    <lineage>
        <taxon>Eukaryota</taxon>
        <taxon>Sar</taxon>
        <taxon>Stramenopiles</taxon>
        <taxon>Ochrophyta</taxon>
        <taxon>Bacillariophyta</taxon>
        <taxon>Bacillariophyceae</taxon>
        <taxon>Bacillariophycidae</taxon>
        <taxon>Naviculales</taxon>
        <taxon>Naviculaceae</taxon>
        <taxon>Seminavis</taxon>
    </lineage>
</organism>
<sequence length="185" mass="19883">MDNNNNIMNQPLTSGADAGDSMSQTSSQGRSRLQGSLLDRIRAQRSRDDGAAPAEQGQMIVGPGPMAPSQISIPTYRDHITANNTTNNNMMNSAMTSTNDMSELGSSSMMSTIGFGSAFAPQNGVSSEALLGNHNQQQGGGGGDYSMTVYFKTFVMDVYSLFQSLPVWAQVVLIIFLVFLVIKWI</sequence>
<keyword evidence="2" id="KW-0472">Membrane</keyword>
<gene>
    <name evidence="3" type="ORF">SEMRO_690_G187640.1</name>
</gene>